<dbReference type="AlphaFoldDB" id="A0A5B6VAP6"/>
<dbReference type="EMBL" id="SMMG02000007">
    <property type="protein sequence ID" value="KAA3466268.1"/>
    <property type="molecule type" value="Genomic_DNA"/>
</dbReference>
<dbReference type="InterPro" id="IPR021109">
    <property type="entry name" value="Peptidase_aspartic_dom_sf"/>
</dbReference>
<dbReference type="OrthoDB" id="778454at2759"/>
<protein>
    <submittedName>
        <fullName evidence="2">UPF0746 protein</fullName>
    </submittedName>
</protein>
<sequence length="234" mass="26814">MDNTDEPQDNSMGVENGLELEEEKAPAAKTGKETSKDAEIMKDKDKFVCFLNLFKTLNVNLPLIELIEKVPKYTKLLKEMMARRKKINVREQVNLSASCSVIISRQVPWKLKDSGRFSIPIEIGSIHFNRTLCDFGVRINLIPLSIFEKLRLGNLKTTQIKLQLPNLSSVHPNEVLEDVLVKEDREILILLRRPFLATSRSTIYLEKNELTMNINSETEIFKCGYQLNEENGGY</sequence>
<dbReference type="PANTHER" id="PTHR33067:SF31">
    <property type="entry name" value="RNA-DIRECTED DNA POLYMERASE"/>
    <property type="match status" value="1"/>
</dbReference>
<organism evidence="2 3">
    <name type="scientific">Gossypium australe</name>
    <dbReference type="NCBI Taxonomy" id="47621"/>
    <lineage>
        <taxon>Eukaryota</taxon>
        <taxon>Viridiplantae</taxon>
        <taxon>Streptophyta</taxon>
        <taxon>Embryophyta</taxon>
        <taxon>Tracheophyta</taxon>
        <taxon>Spermatophyta</taxon>
        <taxon>Magnoliopsida</taxon>
        <taxon>eudicotyledons</taxon>
        <taxon>Gunneridae</taxon>
        <taxon>Pentapetalae</taxon>
        <taxon>rosids</taxon>
        <taxon>malvids</taxon>
        <taxon>Malvales</taxon>
        <taxon>Malvaceae</taxon>
        <taxon>Malvoideae</taxon>
        <taxon>Gossypium</taxon>
    </lineage>
</organism>
<feature type="region of interest" description="Disordered" evidence="1">
    <location>
        <begin position="1"/>
        <end position="36"/>
    </location>
</feature>
<keyword evidence="3" id="KW-1185">Reference proteome</keyword>
<proteinExistence type="predicted"/>
<comment type="caution">
    <text evidence="2">The sequence shown here is derived from an EMBL/GenBank/DDBJ whole genome shotgun (WGS) entry which is preliminary data.</text>
</comment>
<reference evidence="2" key="1">
    <citation type="submission" date="2019-08" db="EMBL/GenBank/DDBJ databases">
        <authorList>
            <person name="Liu F."/>
        </authorList>
    </citation>
    <scope>NUCLEOTIDE SEQUENCE [LARGE SCALE GENOMIC DNA]</scope>
    <source>
        <strain evidence="2">PA1801</strain>
        <tissue evidence="2">Leaf</tissue>
    </source>
</reference>
<dbReference type="Gene3D" id="2.40.70.10">
    <property type="entry name" value="Acid Proteases"/>
    <property type="match status" value="1"/>
</dbReference>
<name>A0A5B6VAP6_9ROSI</name>
<accession>A0A5B6VAP6</accession>
<evidence type="ECO:0000256" key="1">
    <source>
        <dbReference type="SAM" id="MobiDB-lite"/>
    </source>
</evidence>
<dbReference type="PANTHER" id="PTHR33067">
    <property type="entry name" value="RNA-DIRECTED DNA POLYMERASE-RELATED"/>
    <property type="match status" value="1"/>
</dbReference>
<evidence type="ECO:0000313" key="3">
    <source>
        <dbReference type="Proteomes" id="UP000325315"/>
    </source>
</evidence>
<evidence type="ECO:0000313" key="2">
    <source>
        <dbReference type="EMBL" id="KAA3466268.1"/>
    </source>
</evidence>
<gene>
    <name evidence="2" type="ORF">EPI10_001370</name>
</gene>
<feature type="compositionally biased region" description="Basic and acidic residues" evidence="1">
    <location>
        <begin position="23"/>
        <end position="36"/>
    </location>
</feature>
<dbReference type="Proteomes" id="UP000325315">
    <property type="component" value="Unassembled WGS sequence"/>
</dbReference>